<feature type="transmembrane region" description="Helical" evidence="1">
    <location>
        <begin position="70"/>
        <end position="90"/>
    </location>
</feature>
<keyword evidence="4" id="KW-1185">Reference proteome</keyword>
<keyword evidence="1" id="KW-0812">Transmembrane</keyword>
<comment type="caution">
    <text evidence="3">The sequence shown here is derived from an EMBL/GenBank/DDBJ whole genome shotgun (WGS) entry which is preliminary data.</text>
</comment>
<feature type="non-terminal residue" evidence="3">
    <location>
        <position position="1"/>
    </location>
</feature>
<feature type="transmembrane region" description="Helical" evidence="1">
    <location>
        <begin position="292"/>
        <end position="317"/>
    </location>
</feature>
<dbReference type="Proteomes" id="UP001432322">
    <property type="component" value="Unassembled WGS sequence"/>
</dbReference>
<feature type="transmembrane region" description="Helical" evidence="1">
    <location>
        <begin position="369"/>
        <end position="392"/>
    </location>
</feature>
<dbReference type="InterPro" id="IPR002656">
    <property type="entry name" value="Acyl_transf_3_dom"/>
</dbReference>
<evidence type="ECO:0000313" key="4">
    <source>
        <dbReference type="Proteomes" id="UP001432322"/>
    </source>
</evidence>
<reference evidence="3" key="1">
    <citation type="submission" date="2023-10" db="EMBL/GenBank/DDBJ databases">
        <title>Genome assembly of Pristionchus species.</title>
        <authorList>
            <person name="Yoshida K."/>
            <person name="Sommer R.J."/>
        </authorList>
    </citation>
    <scope>NUCLEOTIDE SEQUENCE</scope>
    <source>
        <strain evidence="3">RS5133</strain>
    </source>
</reference>
<name>A0AAV5VE94_9BILA</name>
<feature type="transmembrane region" description="Helical" evidence="1">
    <location>
        <begin position="216"/>
        <end position="235"/>
    </location>
</feature>
<feature type="transmembrane region" description="Helical" evidence="1">
    <location>
        <begin position="263"/>
        <end position="280"/>
    </location>
</feature>
<protein>
    <recommendedName>
        <fullName evidence="2">Acyltransferase 3 domain-containing protein</fullName>
    </recommendedName>
</protein>
<dbReference type="PANTHER" id="PTHR11161:SF0">
    <property type="entry name" value="O-ACYLTRANSFERASE LIKE PROTEIN"/>
    <property type="match status" value="1"/>
</dbReference>
<gene>
    <name evidence="3" type="ORF">PFISCL1PPCAC_8328</name>
</gene>
<feature type="transmembrane region" description="Helical" evidence="1">
    <location>
        <begin position="412"/>
        <end position="430"/>
    </location>
</feature>
<proteinExistence type="predicted"/>
<feature type="transmembrane region" description="Helical" evidence="1">
    <location>
        <begin position="187"/>
        <end position="209"/>
    </location>
</feature>
<feature type="domain" description="Acyltransferase 3" evidence="2">
    <location>
        <begin position="26"/>
        <end position="423"/>
    </location>
</feature>
<dbReference type="PANTHER" id="PTHR11161">
    <property type="entry name" value="O-ACYLTRANSFERASE"/>
    <property type="match status" value="1"/>
</dbReference>
<evidence type="ECO:0000256" key="1">
    <source>
        <dbReference type="SAM" id="Phobius"/>
    </source>
</evidence>
<evidence type="ECO:0000313" key="3">
    <source>
        <dbReference type="EMBL" id="GMT17031.1"/>
    </source>
</evidence>
<dbReference type="Pfam" id="PF01757">
    <property type="entry name" value="Acyl_transf_3"/>
    <property type="match status" value="1"/>
</dbReference>
<keyword evidence="1" id="KW-1133">Transmembrane helix</keyword>
<dbReference type="EMBL" id="BTSY01000002">
    <property type="protein sequence ID" value="GMT17031.1"/>
    <property type="molecule type" value="Genomic_DNA"/>
</dbReference>
<evidence type="ECO:0000259" key="2">
    <source>
        <dbReference type="Pfam" id="PF01757"/>
    </source>
</evidence>
<feature type="non-terminal residue" evidence="3">
    <location>
        <position position="522"/>
    </location>
</feature>
<organism evidence="3 4">
    <name type="scientific">Pristionchus fissidentatus</name>
    <dbReference type="NCBI Taxonomy" id="1538716"/>
    <lineage>
        <taxon>Eukaryota</taxon>
        <taxon>Metazoa</taxon>
        <taxon>Ecdysozoa</taxon>
        <taxon>Nematoda</taxon>
        <taxon>Chromadorea</taxon>
        <taxon>Rhabditida</taxon>
        <taxon>Rhabditina</taxon>
        <taxon>Diplogasteromorpha</taxon>
        <taxon>Diplogasteroidea</taxon>
        <taxon>Neodiplogasteridae</taxon>
        <taxon>Pristionchus</taxon>
    </lineage>
</organism>
<dbReference type="GO" id="GO:0016747">
    <property type="term" value="F:acyltransferase activity, transferring groups other than amino-acyl groups"/>
    <property type="evidence" value="ECO:0007669"/>
    <property type="project" value="InterPro"/>
</dbReference>
<keyword evidence="1" id="KW-0472">Membrane</keyword>
<sequence length="522" mass="59619">LVGPFSFYGNVSKIFSPHSKESIKCLAALRAITISWIIMGHSVLEDADGDNPLRFVEATDQFLNTLFFNAYPAVDTFFLISGVVLAFVLFKKLDKTPALLTDSTSWLLGYLHRFIRLTPTYISFILFVMAWLPHLNGPRSAGSATNSTVLVENCESKLWRNLLYINNFEEMIESIIYENANLQCYPISWFLATDMQLFWISPLFLVALVYSGLAGVLVSLLGITLSVIAGFYFTFHYDLPATSMTRKTLYSSDFNKYLYNKPWGRLSPFLIGILLGYAIFRIRVGKMHIRRYFNATISIVCWAASFAITSAVIFGLYDNIRGASDLTALERASYFQFGKIGWAIAVSWVILACELDVAGPVKGFLEHYFWVPFGRLSYCAYLVHWFVIRYYYDRMDRSAHYVSVWTSVLSSGIPNTALSFIFALFWSALIESTCIMLEKNFLRDDEETARVPEPTLMTYYSAPVNGDDKFPRSMDVQTINVQFYDDEPPMIRSVANTMSTAPTDSMRRYKEFQRRIMSFDDS</sequence>
<dbReference type="InterPro" id="IPR052728">
    <property type="entry name" value="O2_lipid_transport_reg"/>
</dbReference>
<dbReference type="AlphaFoldDB" id="A0AAV5VE94"/>
<accession>A0AAV5VE94</accession>
<feature type="transmembrane region" description="Helical" evidence="1">
    <location>
        <begin position="110"/>
        <end position="132"/>
    </location>
</feature>